<dbReference type="InterPro" id="IPR027417">
    <property type="entry name" value="P-loop_NTPase"/>
</dbReference>
<sequence>MITHELDAIRYTCDRMAVLEDGKIIEVGSVQEIFNNPLSRTGALFAKVFTEFQRVTEFENGFGI</sequence>
<keyword evidence="2" id="KW-1185">Reference proteome</keyword>
<evidence type="ECO:0000313" key="1">
    <source>
        <dbReference type="EMBL" id="GAE87913.1"/>
    </source>
</evidence>
<name>W4V561_9FIRM</name>
<dbReference type="AlphaFoldDB" id="W4V561"/>
<dbReference type="SUPFAM" id="SSF52540">
    <property type="entry name" value="P-loop containing nucleoside triphosphate hydrolases"/>
    <property type="match status" value="1"/>
</dbReference>
<dbReference type="EMBL" id="BAVR01000011">
    <property type="protein sequence ID" value="GAE87913.1"/>
    <property type="molecule type" value="Genomic_DNA"/>
</dbReference>
<protein>
    <submittedName>
        <fullName evidence="1">Methionine ABC transporter ATP-binding protein</fullName>
    </submittedName>
</protein>
<proteinExistence type="predicted"/>
<dbReference type="Proteomes" id="UP000019109">
    <property type="component" value="Unassembled WGS sequence"/>
</dbReference>
<evidence type="ECO:0000313" key="2">
    <source>
        <dbReference type="Proteomes" id="UP000019109"/>
    </source>
</evidence>
<keyword evidence="1" id="KW-0067">ATP-binding</keyword>
<gene>
    <name evidence="1" type="ORF">JCM21531_1318</name>
</gene>
<accession>W4V561</accession>
<dbReference type="STRING" id="1294263.JCM21531_1318"/>
<dbReference type="GO" id="GO:0005524">
    <property type="term" value="F:ATP binding"/>
    <property type="evidence" value="ECO:0007669"/>
    <property type="project" value="UniProtKB-KW"/>
</dbReference>
<keyword evidence="1" id="KW-0547">Nucleotide-binding</keyword>
<dbReference type="Gene3D" id="3.40.50.300">
    <property type="entry name" value="P-loop containing nucleotide triphosphate hydrolases"/>
    <property type="match status" value="1"/>
</dbReference>
<comment type="caution">
    <text evidence="1">The sequence shown here is derived from an EMBL/GenBank/DDBJ whole genome shotgun (WGS) entry which is preliminary data.</text>
</comment>
<reference evidence="1" key="1">
    <citation type="journal article" date="2014" name="Genome Announc.">
        <title>Draft Genome Sequence of Clostridium straminisolvens Strain JCM 21531T, Isolated from a Cellulose-Degrading Bacterial Community.</title>
        <authorList>
            <person name="Yuki M."/>
            <person name="Oshima K."/>
            <person name="Suda W."/>
            <person name="Sakamoto M."/>
            <person name="Kitamura K."/>
            <person name="Iida T."/>
            <person name="Hattori M."/>
            <person name="Ohkuma M."/>
        </authorList>
    </citation>
    <scope>NUCLEOTIDE SEQUENCE [LARGE SCALE GENOMIC DNA]</scope>
    <source>
        <strain evidence="1">JCM 21531</strain>
    </source>
</reference>
<organism evidence="1 2">
    <name type="scientific">Acetivibrio straminisolvens JCM 21531</name>
    <dbReference type="NCBI Taxonomy" id="1294263"/>
    <lineage>
        <taxon>Bacteria</taxon>
        <taxon>Bacillati</taxon>
        <taxon>Bacillota</taxon>
        <taxon>Clostridia</taxon>
        <taxon>Eubacteriales</taxon>
        <taxon>Oscillospiraceae</taxon>
        <taxon>Acetivibrio</taxon>
    </lineage>
</organism>